<dbReference type="EMBL" id="CAJGYM010000045">
    <property type="protein sequence ID" value="CAD6194519.1"/>
    <property type="molecule type" value="Genomic_DNA"/>
</dbReference>
<evidence type="ECO:0000313" key="3">
    <source>
        <dbReference type="EMBL" id="CAD6194519.1"/>
    </source>
</evidence>
<proteinExistence type="predicted"/>
<feature type="compositionally biased region" description="Polar residues" evidence="1">
    <location>
        <begin position="22"/>
        <end position="34"/>
    </location>
</feature>
<evidence type="ECO:0000256" key="2">
    <source>
        <dbReference type="SAM" id="SignalP"/>
    </source>
</evidence>
<evidence type="ECO:0000256" key="1">
    <source>
        <dbReference type="SAM" id="MobiDB-lite"/>
    </source>
</evidence>
<feature type="region of interest" description="Disordered" evidence="1">
    <location>
        <begin position="22"/>
        <end position="78"/>
    </location>
</feature>
<dbReference type="Proteomes" id="UP000835052">
    <property type="component" value="Unassembled WGS sequence"/>
</dbReference>
<evidence type="ECO:0000313" key="4">
    <source>
        <dbReference type="Proteomes" id="UP000835052"/>
    </source>
</evidence>
<feature type="chain" id="PRO_5035851072" evidence="2">
    <location>
        <begin position="18"/>
        <end position="78"/>
    </location>
</feature>
<protein>
    <submittedName>
        <fullName evidence="3">Uncharacterized protein</fullName>
    </submittedName>
</protein>
<reference evidence="3" key="1">
    <citation type="submission" date="2020-10" db="EMBL/GenBank/DDBJ databases">
        <authorList>
            <person name="Kikuchi T."/>
        </authorList>
    </citation>
    <scope>NUCLEOTIDE SEQUENCE</scope>
    <source>
        <strain evidence="3">NKZ352</strain>
    </source>
</reference>
<sequence>MMKIIAVVLAVVLTVSASRNDVTESSDIRQSSAQAVAPSQHVATSPHPFSRQIVAPSRNHPRVITPVPTRGSRSVLGF</sequence>
<accession>A0A8S1HF64</accession>
<gene>
    <name evidence="3" type="ORF">CAUJ_LOCUS10438</name>
</gene>
<comment type="caution">
    <text evidence="3">The sequence shown here is derived from an EMBL/GenBank/DDBJ whole genome shotgun (WGS) entry which is preliminary data.</text>
</comment>
<dbReference type="AlphaFoldDB" id="A0A8S1HF64"/>
<keyword evidence="4" id="KW-1185">Reference proteome</keyword>
<organism evidence="3 4">
    <name type="scientific">Caenorhabditis auriculariae</name>
    <dbReference type="NCBI Taxonomy" id="2777116"/>
    <lineage>
        <taxon>Eukaryota</taxon>
        <taxon>Metazoa</taxon>
        <taxon>Ecdysozoa</taxon>
        <taxon>Nematoda</taxon>
        <taxon>Chromadorea</taxon>
        <taxon>Rhabditida</taxon>
        <taxon>Rhabditina</taxon>
        <taxon>Rhabditomorpha</taxon>
        <taxon>Rhabditoidea</taxon>
        <taxon>Rhabditidae</taxon>
        <taxon>Peloderinae</taxon>
        <taxon>Caenorhabditis</taxon>
    </lineage>
</organism>
<dbReference type="OrthoDB" id="5781984at2759"/>
<feature type="signal peptide" evidence="2">
    <location>
        <begin position="1"/>
        <end position="17"/>
    </location>
</feature>
<keyword evidence="2" id="KW-0732">Signal</keyword>
<name>A0A8S1HF64_9PELO</name>